<proteinExistence type="predicted"/>
<evidence type="ECO:0000313" key="2">
    <source>
        <dbReference type="EMBL" id="PRB86747.1"/>
    </source>
</evidence>
<evidence type="ECO:0000256" key="1">
    <source>
        <dbReference type="SAM" id="Phobius"/>
    </source>
</evidence>
<dbReference type="EMBL" id="PCPH01000001">
    <property type="protein sequence ID" value="PRB92500.1"/>
    <property type="molecule type" value="Genomic_DNA"/>
</dbReference>
<sequence length="84" mass="10022">MRQNYKIIYVKNITSIIIHLVFFSYILPIVRAKYFLDALVKIEAMRYLPGIMTKINVKGFYYCLFLRNKADSPKILYLKEIIIL</sequence>
<protein>
    <submittedName>
        <fullName evidence="2">Uncharacterized protein</fullName>
    </submittedName>
</protein>
<accession>A0A2S9D1W0</accession>
<feature type="transmembrane region" description="Helical" evidence="1">
    <location>
        <begin position="47"/>
        <end position="66"/>
    </location>
</feature>
<dbReference type="Proteomes" id="UP000238534">
    <property type="component" value="Unassembled WGS sequence"/>
</dbReference>
<gene>
    <name evidence="2" type="ORF">CQ022_10990</name>
    <name evidence="3" type="ORF">CQ033_04660</name>
</gene>
<evidence type="ECO:0000313" key="5">
    <source>
        <dbReference type="Proteomes" id="UP000238534"/>
    </source>
</evidence>
<keyword evidence="1" id="KW-0472">Membrane</keyword>
<comment type="caution">
    <text evidence="2">The sequence shown here is derived from an EMBL/GenBank/DDBJ whole genome shotgun (WGS) entry which is preliminary data.</text>
</comment>
<evidence type="ECO:0000313" key="3">
    <source>
        <dbReference type="EMBL" id="PRB92500.1"/>
    </source>
</evidence>
<keyword evidence="1" id="KW-1133">Transmembrane helix</keyword>
<organism evidence="2 5">
    <name type="scientific">Chryseobacterium culicis</name>
    <dbReference type="NCBI Taxonomy" id="680127"/>
    <lineage>
        <taxon>Bacteria</taxon>
        <taxon>Pseudomonadati</taxon>
        <taxon>Bacteroidota</taxon>
        <taxon>Flavobacteriia</taxon>
        <taxon>Flavobacteriales</taxon>
        <taxon>Weeksellaceae</taxon>
        <taxon>Chryseobacterium group</taxon>
        <taxon>Chryseobacterium</taxon>
    </lineage>
</organism>
<dbReference type="EMBL" id="PCPP01000001">
    <property type="protein sequence ID" value="PRB86747.1"/>
    <property type="molecule type" value="Genomic_DNA"/>
</dbReference>
<feature type="transmembrane region" description="Helical" evidence="1">
    <location>
        <begin position="7"/>
        <end position="27"/>
    </location>
</feature>
<name>A0A2S9D1W0_CHRCI</name>
<evidence type="ECO:0000313" key="4">
    <source>
        <dbReference type="Proteomes" id="UP000238325"/>
    </source>
</evidence>
<reference evidence="4 5" key="1">
    <citation type="submission" date="2017-09" db="EMBL/GenBank/DDBJ databases">
        <title>Genomic, metabolic, and phenotypic characteristics of bacterial isolates from the natural microbiome of the model nematode Caenorhabditis elegans.</title>
        <authorList>
            <person name="Zimmermann J."/>
            <person name="Obeng N."/>
            <person name="Yang W."/>
            <person name="Obeng O."/>
            <person name="Kissoyan K."/>
            <person name="Pees B."/>
            <person name="Dirksen P."/>
            <person name="Hoppner M."/>
            <person name="Franke A."/>
            <person name="Rosenstiel P."/>
            <person name="Leippe M."/>
            <person name="Dierking K."/>
            <person name="Kaleta C."/>
            <person name="Schulenburg H."/>
        </authorList>
    </citation>
    <scope>NUCLEOTIDE SEQUENCE [LARGE SCALE GENOMIC DNA]</scope>
    <source>
        <strain evidence="2 5">MYb25</strain>
        <strain evidence="3 4">MYb44</strain>
    </source>
</reference>
<dbReference type="Proteomes" id="UP000238325">
    <property type="component" value="Unassembled WGS sequence"/>
</dbReference>
<keyword evidence="1" id="KW-0812">Transmembrane</keyword>
<keyword evidence="4" id="KW-1185">Reference proteome</keyword>
<dbReference type="AlphaFoldDB" id="A0A2S9D1W0"/>